<dbReference type="EMBL" id="JAAOZD010000002">
    <property type="protein sequence ID" value="NIJ00594.1"/>
    <property type="molecule type" value="Genomic_DNA"/>
</dbReference>
<keyword evidence="5" id="KW-0547">Nucleotide-binding</keyword>
<comment type="caution">
    <text evidence="13">The sequence shown here is derived from an EMBL/GenBank/DDBJ whole genome shotgun (WGS) entry which is preliminary data.</text>
</comment>
<reference evidence="13 14" key="1">
    <citation type="submission" date="2020-03" db="EMBL/GenBank/DDBJ databases">
        <title>Genomic Encyclopedia of Type Strains, Phase III (KMG-III): the genomes of soil and plant-associated and newly described type strains.</title>
        <authorList>
            <person name="Whitman W."/>
        </authorList>
    </citation>
    <scope>NUCLEOTIDE SEQUENCE [LARGE SCALE GENOMIC DNA]</scope>
    <source>
        <strain evidence="13 14">CECT 4207</strain>
    </source>
</reference>
<evidence type="ECO:0000256" key="10">
    <source>
        <dbReference type="ARBA" id="ARBA00023196"/>
    </source>
</evidence>
<name>A0ABX0TES0_9MICC</name>
<keyword evidence="8" id="KW-1278">Translocase</keyword>
<keyword evidence="10" id="KW-0066">ATP synthesis</keyword>
<keyword evidence="14" id="KW-1185">Reference proteome</keyword>
<keyword evidence="2" id="KW-0813">Transport</keyword>
<evidence type="ECO:0000256" key="4">
    <source>
        <dbReference type="ARBA" id="ARBA00022490"/>
    </source>
</evidence>
<feature type="domain" description="AAA+ ATPase" evidence="12">
    <location>
        <begin position="155"/>
        <end position="336"/>
    </location>
</feature>
<evidence type="ECO:0000256" key="6">
    <source>
        <dbReference type="ARBA" id="ARBA00022840"/>
    </source>
</evidence>
<keyword evidence="10" id="KW-0139">CF(1)</keyword>
<comment type="catalytic activity">
    <reaction evidence="11">
        <text>ATP + H2O + cellular proteinSide 1 = ADP + phosphate + cellular proteinSide 2.</text>
        <dbReference type="EC" id="7.4.2.8"/>
    </reaction>
</comment>
<dbReference type="CDD" id="cd01136">
    <property type="entry name" value="ATPase_flagellum-secretory_path_III"/>
    <property type="match status" value="1"/>
</dbReference>
<dbReference type="SUPFAM" id="SSF52540">
    <property type="entry name" value="P-loop containing nucleoside triphosphate hydrolases"/>
    <property type="match status" value="1"/>
</dbReference>
<evidence type="ECO:0000256" key="2">
    <source>
        <dbReference type="ARBA" id="ARBA00022448"/>
    </source>
</evidence>
<dbReference type="PANTHER" id="PTHR15184:SF9">
    <property type="entry name" value="SPI-1 TYPE 3 SECRETION SYSTEM ATPASE"/>
    <property type="match status" value="1"/>
</dbReference>
<dbReference type="SMART" id="SM00382">
    <property type="entry name" value="AAA"/>
    <property type="match status" value="1"/>
</dbReference>
<dbReference type="RefSeq" id="WP_167264354.1">
    <property type="nucleotide sequence ID" value="NZ_BAAAVO010000009.1"/>
</dbReference>
<dbReference type="Pfam" id="PF00006">
    <property type="entry name" value="ATP-synt_ab"/>
    <property type="match status" value="1"/>
</dbReference>
<dbReference type="InterPro" id="IPR050053">
    <property type="entry name" value="ATPase_alpha/beta_chains"/>
</dbReference>
<evidence type="ECO:0000256" key="8">
    <source>
        <dbReference type="ARBA" id="ARBA00022967"/>
    </source>
</evidence>
<evidence type="ECO:0000256" key="3">
    <source>
        <dbReference type="ARBA" id="ARBA00022475"/>
    </source>
</evidence>
<comment type="subcellular location">
    <subcellularLocation>
        <location evidence="1">Cytoplasm</location>
    </subcellularLocation>
</comment>
<dbReference type="Pfam" id="PF18269">
    <property type="entry name" value="T3SS_ATPase_C"/>
    <property type="match status" value="1"/>
</dbReference>
<gene>
    <name evidence="13" type="ORF">FHR86_000907</name>
</gene>
<evidence type="ECO:0000259" key="12">
    <source>
        <dbReference type="SMART" id="SM00382"/>
    </source>
</evidence>
<dbReference type="NCBIfam" id="TIGR01026">
    <property type="entry name" value="fliI_yscN"/>
    <property type="match status" value="1"/>
</dbReference>
<keyword evidence="3" id="KW-1003">Cell membrane</keyword>
<sequence length="442" mass="46183">MRPHADRFHAAVAAAAPQRVGTVTSVLGLGLEIAGLDCAVGELVTVGAGHETLDAEVVASVSGAVRCMPLGRLTGVAAGAPARAKGSPLLVPTGKGLFGRVLDALGRPIDGKGPLPPSRMVPLDQEAPSAMSRARIDTPLQTGVRVLDTMTTLGRGQRMGLFAGSGVGKSSLLSMVARGTDAEVSVIALVGERGREVREFLEDDLGPEGLARSVVVVATSDEPALMRIRAAVTATRIAESFREAGKDVVLMMDSLTRVAMAQREIGLSAGEPPATRGYPPSTFSVLARLLERAGTAETGSVTGIYTVLVDGDDHNEPIADAARSILDGHVVLDRKLAVTGHFPSVDVLGSVSRVASKVNAREYTALAVMLRRVLAARRSAQDLIDVGAYRHGSNPLVDAALDHEDAINQFLRQGMNESTPHSTAWAELTRLSAHFGHFEGAA</sequence>
<keyword evidence="9" id="KW-0472">Membrane</keyword>
<dbReference type="InterPro" id="IPR005714">
    <property type="entry name" value="ATPase_T3SS_FliI/YscN"/>
</dbReference>
<dbReference type="InterPro" id="IPR003593">
    <property type="entry name" value="AAA+_ATPase"/>
</dbReference>
<dbReference type="InterPro" id="IPR020003">
    <property type="entry name" value="ATPase_a/bsu_AS"/>
</dbReference>
<evidence type="ECO:0000313" key="13">
    <source>
        <dbReference type="EMBL" id="NIJ00594.1"/>
    </source>
</evidence>
<organism evidence="13 14">
    <name type="scientific">Paenarthrobacter ilicis</name>
    <dbReference type="NCBI Taxonomy" id="43665"/>
    <lineage>
        <taxon>Bacteria</taxon>
        <taxon>Bacillati</taxon>
        <taxon>Actinomycetota</taxon>
        <taxon>Actinomycetes</taxon>
        <taxon>Micrococcales</taxon>
        <taxon>Micrococcaceae</taxon>
        <taxon>Paenarthrobacter</taxon>
    </lineage>
</organism>
<keyword evidence="7" id="KW-0653">Protein transport</keyword>
<proteinExistence type="predicted"/>
<evidence type="ECO:0000256" key="9">
    <source>
        <dbReference type="ARBA" id="ARBA00023136"/>
    </source>
</evidence>
<protein>
    <submittedName>
        <fullName evidence="13">Flagellum-specific ATP synthase</fullName>
    </submittedName>
</protein>
<dbReference type="InterPro" id="IPR000194">
    <property type="entry name" value="ATPase_F1/V1/A1_a/bsu_nucl-bd"/>
</dbReference>
<dbReference type="InterPro" id="IPR040627">
    <property type="entry name" value="T3SS_ATPase_C"/>
</dbReference>
<dbReference type="PANTHER" id="PTHR15184">
    <property type="entry name" value="ATP SYNTHASE"/>
    <property type="match status" value="1"/>
</dbReference>
<accession>A0ABX0TES0</accession>
<dbReference type="Gene3D" id="3.40.50.12240">
    <property type="match status" value="1"/>
</dbReference>
<evidence type="ECO:0000256" key="11">
    <source>
        <dbReference type="ARBA" id="ARBA00034006"/>
    </source>
</evidence>
<keyword evidence="4" id="KW-0963">Cytoplasm</keyword>
<dbReference type="Proteomes" id="UP000802392">
    <property type="component" value="Unassembled WGS sequence"/>
</dbReference>
<evidence type="ECO:0000256" key="7">
    <source>
        <dbReference type="ARBA" id="ARBA00022927"/>
    </source>
</evidence>
<evidence type="ECO:0000256" key="5">
    <source>
        <dbReference type="ARBA" id="ARBA00022741"/>
    </source>
</evidence>
<dbReference type="InterPro" id="IPR027417">
    <property type="entry name" value="P-loop_NTPase"/>
</dbReference>
<evidence type="ECO:0000313" key="14">
    <source>
        <dbReference type="Proteomes" id="UP000802392"/>
    </source>
</evidence>
<keyword evidence="6" id="KW-0067">ATP-binding</keyword>
<evidence type="ECO:0000256" key="1">
    <source>
        <dbReference type="ARBA" id="ARBA00004496"/>
    </source>
</evidence>
<dbReference type="PROSITE" id="PS00152">
    <property type="entry name" value="ATPASE_ALPHA_BETA"/>
    <property type="match status" value="1"/>
</dbReference>